<keyword evidence="2" id="KW-1185">Reference proteome</keyword>
<comment type="caution">
    <text evidence="1">The sequence shown here is derived from an EMBL/GenBank/DDBJ whole genome shotgun (WGS) entry which is preliminary data.</text>
</comment>
<protein>
    <submittedName>
        <fullName evidence="1">Uncharacterized protein</fullName>
    </submittedName>
</protein>
<dbReference type="EMBL" id="JANJQO010000166">
    <property type="protein sequence ID" value="KAJ2980887.1"/>
    <property type="molecule type" value="Genomic_DNA"/>
</dbReference>
<accession>A0ACC1NNI0</accession>
<organism evidence="1 2">
    <name type="scientific">Zarea fungicola</name>
    <dbReference type="NCBI Taxonomy" id="93591"/>
    <lineage>
        <taxon>Eukaryota</taxon>
        <taxon>Fungi</taxon>
        <taxon>Dikarya</taxon>
        <taxon>Ascomycota</taxon>
        <taxon>Pezizomycotina</taxon>
        <taxon>Sordariomycetes</taxon>
        <taxon>Hypocreomycetidae</taxon>
        <taxon>Hypocreales</taxon>
        <taxon>Cordycipitaceae</taxon>
        <taxon>Zarea</taxon>
    </lineage>
</organism>
<name>A0ACC1NNI0_9HYPO</name>
<proteinExistence type="predicted"/>
<gene>
    <name evidence="1" type="ORF">NQ176_g2367</name>
</gene>
<reference evidence="1" key="1">
    <citation type="submission" date="2022-08" db="EMBL/GenBank/DDBJ databases">
        <title>Genome Sequence of Lecanicillium fungicola.</title>
        <authorList>
            <person name="Buettner E."/>
        </authorList>
    </citation>
    <scope>NUCLEOTIDE SEQUENCE</scope>
    <source>
        <strain evidence="1">Babe33</strain>
    </source>
</reference>
<dbReference type="Proteomes" id="UP001143910">
    <property type="component" value="Unassembled WGS sequence"/>
</dbReference>
<sequence length="553" mass="61302">MEMEAKQVVPTTGGNKAFDLNDPSVVDLIHRAQQSDAEDRDLTIKQALKKYKKAVFWAMFLSVSLIMEGYDLVVINSFYGQTQFQNRFGVVNPATGKKLITAAWQSGLTNSGVVGQLTGLLINAYAQDKFGCRHTMMFFMGWMTLAIFIPVFSPSLQILAFGEAMCGVSWGVFQTLSTTYASEVVPTVLRPYVTAFVCMCWGAGILLSSGVVRAVAGIEGDLAWRLPFVLQWVWPIPLFIGAYLAPESPWNAVRRGKLDLARKSLMRLRQDTPDKEQQVDSALALIQHTTALENEESGDASFLECFKGTNLRRTEINCVVWAAQYLCGNTILGYAVVFLEAAGFDEIQAFDVNISLSACYIVGGIICWFLMPHVGRATIYMSGLVFMFCCLIAIGGLGWAHGKPSQLAIGILLVISTLCNMITIGPVCYPIVAETPSGRLRYKTIVIGRFVYSLTGIFNNAVTPLMISPLSWNWGAKAALFYAGTNLCCMIWCWFRLPETKGRTFGEIDILFENKISARKFKYTKVDEFAHQSHYNEKAGVDYQHDEDAEPVA</sequence>
<evidence type="ECO:0000313" key="2">
    <source>
        <dbReference type="Proteomes" id="UP001143910"/>
    </source>
</evidence>
<evidence type="ECO:0000313" key="1">
    <source>
        <dbReference type="EMBL" id="KAJ2980887.1"/>
    </source>
</evidence>